<dbReference type="Pfam" id="PF01927">
    <property type="entry name" value="Mut7-C"/>
    <property type="match status" value="1"/>
</dbReference>
<organism evidence="5 6">
    <name type="scientific">Prunus yedoensis var. nudiflora</name>
    <dbReference type="NCBI Taxonomy" id="2094558"/>
    <lineage>
        <taxon>Eukaryota</taxon>
        <taxon>Viridiplantae</taxon>
        <taxon>Streptophyta</taxon>
        <taxon>Embryophyta</taxon>
        <taxon>Tracheophyta</taxon>
        <taxon>Spermatophyta</taxon>
        <taxon>Magnoliopsida</taxon>
        <taxon>eudicotyledons</taxon>
        <taxon>Gunneridae</taxon>
        <taxon>Pentapetalae</taxon>
        <taxon>rosids</taxon>
        <taxon>fabids</taxon>
        <taxon>Rosales</taxon>
        <taxon>Rosaceae</taxon>
        <taxon>Amygdaloideae</taxon>
        <taxon>Amygdaleae</taxon>
        <taxon>Prunus</taxon>
    </lineage>
</organism>
<sequence>MDPRYPRPLKIHLVSSTDSPEFTDFTQSLTRSRIIAFDAEWKPIRTHQSSFPTVSLIQLACQLISDSGESDDSVVFLLDLSSIPLPSIWELLRDAFVSPDILKLGFRFKQDLKYLSSTFSSQGCEQGFDKVEPFMDITSIYQHLQHSQPGRKTSKDIKSLATICKEVLGISLSKELQCSDWSCRPLTEEQKTYAAIDAQCLLEIFNVFQAKIIKEGCLIHSPTESTVNLGLKEVLEKLDVCNKIVRMKFHEALDIVRATTSFIYPNIATEEGMALRTRPRNTLPMDELLVRIVNKYGEEILLNDSDKRARTSKRKSKRRSSVGLICKEKQGQSFEDWQGPPPWDLTLGGDGHPKFLCDVMVEGLAKHLRCVGINAAIPYSKKPEPRVKNLLKNEQLLEIIETFQLKICEDQLMSRCTKCNGRFIQKPLTTEEAVEAAKGFQRIPNCLFDKNLEFWQCMDCNQLYWEGTQYHNAVQKFIDVCKLNE</sequence>
<dbReference type="CDD" id="cd06146">
    <property type="entry name" value="mut-7_like_exo"/>
    <property type="match status" value="1"/>
</dbReference>
<reference evidence="5 6" key="1">
    <citation type="submission" date="2018-02" db="EMBL/GenBank/DDBJ databases">
        <title>Draft genome of wild Prunus yedoensis var. nudiflora.</title>
        <authorList>
            <person name="Baek S."/>
            <person name="Kim J.-H."/>
            <person name="Choi K."/>
            <person name="Kim G.-B."/>
            <person name="Cho A."/>
            <person name="Jang H."/>
            <person name="Shin C.-H."/>
            <person name="Yu H.-J."/>
            <person name="Mun J.-H."/>
        </authorList>
    </citation>
    <scope>NUCLEOTIDE SEQUENCE [LARGE SCALE GENOMIC DNA]</scope>
    <source>
        <strain evidence="6">cv. Jeju island</strain>
        <tissue evidence="5">Leaf</tissue>
    </source>
</reference>
<name>A0A314XV68_PRUYE</name>
<dbReference type="PANTHER" id="PTHR47765:SF2">
    <property type="entry name" value="EXONUCLEASE MUT-7 HOMOLOG"/>
    <property type="match status" value="1"/>
</dbReference>
<feature type="domain" description="3'-5' exonuclease" evidence="4">
    <location>
        <begin position="13"/>
        <end position="213"/>
    </location>
</feature>
<accession>A0A314XV68</accession>
<dbReference type="OrthoDB" id="10261556at2759"/>
<keyword evidence="1" id="KW-0540">Nuclease</keyword>
<evidence type="ECO:0000256" key="3">
    <source>
        <dbReference type="ARBA" id="ARBA00022839"/>
    </source>
</evidence>
<evidence type="ECO:0000313" key="6">
    <source>
        <dbReference type="Proteomes" id="UP000250321"/>
    </source>
</evidence>
<dbReference type="InterPro" id="IPR036397">
    <property type="entry name" value="RNaseH_sf"/>
</dbReference>
<gene>
    <name evidence="5" type="ORF">Pyn_23241</name>
</gene>
<dbReference type="Gene3D" id="3.30.420.10">
    <property type="entry name" value="Ribonuclease H-like superfamily/Ribonuclease H"/>
    <property type="match status" value="1"/>
</dbReference>
<evidence type="ECO:0000313" key="5">
    <source>
        <dbReference type="EMBL" id="PQP95197.1"/>
    </source>
</evidence>
<dbReference type="Pfam" id="PF01612">
    <property type="entry name" value="DNA_pol_A_exo1"/>
    <property type="match status" value="1"/>
</dbReference>
<dbReference type="SUPFAM" id="SSF53098">
    <property type="entry name" value="Ribonuclease H-like"/>
    <property type="match status" value="1"/>
</dbReference>
<proteinExistence type="predicted"/>
<dbReference type="Proteomes" id="UP000250321">
    <property type="component" value="Unassembled WGS sequence"/>
</dbReference>
<protein>
    <recommendedName>
        <fullName evidence="4">3'-5' exonuclease domain-containing protein</fullName>
    </recommendedName>
</protein>
<evidence type="ECO:0000256" key="2">
    <source>
        <dbReference type="ARBA" id="ARBA00022801"/>
    </source>
</evidence>
<dbReference type="InterPro" id="IPR037432">
    <property type="entry name" value="Mut-7_DEDDy_dom"/>
</dbReference>
<dbReference type="InterPro" id="IPR002562">
    <property type="entry name" value="3'-5'_exonuclease_dom"/>
</dbReference>
<dbReference type="GO" id="GO:0008408">
    <property type="term" value="F:3'-5' exonuclease activity"/>
    <property type="evidence" value="ECO:0007669"/>
    <property type="project" value="InterPro"/>
</dbReference>
<dbReference type="AlphaFoldDB" id="A0A314XV68"/>
<dbReference type="SMART" id="SM00474">
    <property type="entry name" value="35EXOc"/>
    <property type="match status" value="1"/>
</dbReference>
<keyword evidence="2" id="KW-0378">Hydrolase</keyword>
<dbReference type="EMBL" id="PJQY01002269">
    <property type="protein sequence ID" value="PQP95197.1"/>
    <property type="molecule type" value="Genomic_DNA"/>
</dbReference>
<dbReference type="PANTHER" id="PTHR47765">
    <property type="entry name" value="3'-5' EXONUCLEASE DOMAIN-CONTAINING PROTEIN"/>
    <property type="match status" value="1"/>
</dbReference>
<evidence type="ECO:0000256" key="1">
    <source>
        <dbReference type="ARBA" id="ARBA00022722"/>
    </source>
</evidence>
<keyword evidence="6" id="KW-1185">Reference proteome</keyword>
<dbReference type="InterPro" id="IPR052408">
    <property type="entry name" value="Exonuclease_MUT-7-like"/>
</dbReference>
<dbReference type="GO" id="GO:0003676">
    <property type="term" value="F:nucleic acid binding"/>
    <property type="evidence" value="ECO:0007669"/>
    <property type="project" value="InterPro"/>
</dbReference>
<dbReference type="GO" id="GO:0006139">
    <property type="term" value="P:nucleobase-containing compound metabolic process"/>
    <property type="evidence" value="ECO:0007669"/>
    <property type="project" value="InterPro"/>
</dbReference>
<dbReference type="STRING" id="2094558.A0A314XV68"/>
<dbReference type="InterPro" id="IPR002782">
    <property type="entry name" value="Mut7-C_RNAse_dom"/>
</dbReference>
<evidence type="ECO:0000259" key="4">
    <source>
        <dbReference type="SMART" id="SM00474"/>
    </source>
</evidence>
<keyword evidence="3" id="KW-0269">Exonuclease</keyword>
<dbReference type="InterPro" id="IPR012337">
    <property type="entry name" value="RNaseH-like_sf"/>
</dbReference>
<comment type="caution">
    <text evidence="5">The sequence shown here is derived from an EMBL/GenBank/DDBJ whole genome shotgun (WGS) entry which is preliminary data.</text>
</comment>